<feature type="compositionally biased region" description="Basic and acidic residues" evidence="1">
    <location>
        <begin position="92"/>
        <end position="111"/>
    </location>
</feature>
<evidence type="ECO:0000256" key="1">
    <source>
        <dbReference type="SAM" id="MobiDB-lite"/>
    </source>
</evidence>
<feature type="region of interest" description="Disordered" evidence="1">
    <location>
        <begin position="92"/>
        <end position="136"/>
    </location>
</feature>
<accession>A0A7C9E0W2</accession>
<name>A0A7C9E0W2_OPUST</name>
<evidence type="ECO:0000313" key="2">
    <source>
        <dbReference type="EMBL" id="MBA4655027.1"/>
    </source>
</evidence>
<sequence>MGNPKSNSQNPPMNRLQTVTNIGQSSTKQDRHGIGHVGLSSLLVKLSGDNPLNPSISLLEIERDTNTPIDVLPFTLIPPFRLERLRTAGRNGGEEAELRQVEEARRTEKEAVVVTAEEMGAGGGGEGHSRRGEEII</sequence>
<feature type="compositionally biased region" description="Polar residues" evidence="1">
    <location>
        <begin position="1"/>
        <end position="27"/>
    </location>
</feature>
<protein>
    <submittedName>
        <fullName evidence="2">Uncharacterized protein</fullName>
    </submittedName>
</protein>
<feature type="compositionally biased region" description="Basic and acidic residues" evidence="1">
    <location>
        <begin position="127"/>
        <end position="136"/>
    </location>
</feature>
<reference evidence="2" key="2">
    <citation type="submission" date="2020-07" db="EMBL/GenBank/DDBJ databases">
        <authorList>
            <person name="Vera ALvarez R."/>
            <person name="Arias-Moreno D.M."/>
            <person name="Jimenez-Jacinto V."/>
            <person name="Jimenez-Bremont J.F."/>
            <person name="Swaminathan K."/>
            <person name="Moose S.P."/>
            <person name="Guerrero-Gonzalez M.L."/>
            <person name="Marino-Ramirez L."/>
            <person name="Landsman D."/>
            <person name="Rodriguez-Kessler M."/>
            <person name="Delgado-Sanchez P."/>
        </authorList>
    </citation>
    <scope>NUCLEOTIDE SEQUENCE</scope>
    <source>
        <tissue evidence="2">Cladode</tissue>
    </source>
</reference>
<feature type="region of interest" description="Disordered" evidence="1">
    <location>
        <begin position="1"/>
        <end position="33"/>
    </location>
</feature>
<proteinExistence type="predicted"/>
<organism evidence="2">
    <name type="scientific">Opuntia streptacantha</name>
    <name type="common">Prickly pear cactus</name>
    <name type="synonym">Opuntia cardona</name>
    <dbReference type="NCBI Taxonomy" id="393608"/>
    <lineage>
        <taxon>Eukaryota</taxon>
        <taxon>Viridiplantae</taxon>
        <taxon>Streptophyta</taxon>
        <taxon>Embryophyta</taxon>
        <taxon>Tracheophyta</taxon>
        <taxon>Spermatophyta</taxon>
        <taxon>Magnoliopsida</taxon>
        <taxon>eudicotyledons</taxon>
        <taxon>Gunneridae</taxon>
        <taxon>Pentapetalae</taxon>
        <taxon>Caryophyllales</taxon>
        <taxon>Cactineae</taxon>
        <taxon>Cactaceae</taxon>
        <taxon>Opuntioideae</taxon>
        <taxon>Opuntia</taxon>
    </lineage>
</organism>
<reference evidence="2" key="1">
    <citation type="journal article" date="2013" name="J. Plant Res.">
        <title>Effect of fungi and light on seed germination of three Opuntia species from semiarid lands of central Mexico.</title>
        <authorList>
            <person name="Delgado-Sanchez P."/>
            <person name="Jimenez-Bremont J.F."/>
            <person name="Guerrero-Gonzalez Mde L."/>
            <person name="Flores J."/>
        </authorList>
    </citation>
    <scope>NUCLEOTIDE SEQUENCE</scope>
    <source>
        <tissue evidence="2">Cladode</tissue>
    </source>
</reference>
<dbReference type="EMBL" id="GISG01186074">
    <property type="protein sequence ID" value="MBA4655027.1"/>
    <property type="molecule type" value="Transcribed_RNA"/>
</dbReference>
<dbReference type="AlphaFoldDB" id="A0A7C9E0W2"/>